<evidence type="ECO:0000313" key="6">
    <source>
        <dbReference type="EMBL" id="MRH77262.1"/>
    </source>
</evidence>
<dbReference type="PANTHER" id="PTHR30522">
    <property type="entry name" value="NUCLEOSIDE TRIPHOSPHATE PYROPHOSPHOHYDROLASE"/>
    <property type="match status" value="1"/>
</dbReference>
<dbReference type="GO" id="GO:0006203">
    <property type="term" value="P:dGTP catabolic process"/>
    <property type="evidence" value="ECO:0007669"/>
    <property type="project" value="TreeGrafter"/>
</dbReference>
<evidence type="ECO:0000256" key="4">
    <source>
        <dbReference type="ARBA" id="ARBA00074799"/>
    </source>
</evidence>
<keyword evidence="7" id="KW-1185">Reference proteome</keyword>
<accession>A0A6N7QMJ0</accession>
<name>A0A6N7QMJ0_9GAMM</name>
<dbReference type="AlphaFoldDB" id="A0A6N7QMJ0"/>
<dbReference type="GO" id="GO:0046061">
    <property type="term" value="P:dATP catabolic process"/>
    <property type="evidence" value="ECO:0007669"/>
    <property type="project" value="TreeGrafter"/>
</dbReference>
<keyword evidence="6" id="KW-0378">Hydrolase</keyword>
<dbReference type="GO" id="GO:0046076">
    <property type="term" value="P:dTTP catabolic process"/>
    <property type="evidence" value="ECO:0007669"/>
    <property type="project" value="TreeGrafter"/>
</dbReference>
<organism evidence="6 7">
    <name type="scientific">Spiribacter salilacus</name>
    <dbReference type="NCBI Taxonomy" id="2664894"/>
    <lineage>
        <taxon>Bacteria</taxon>
        <taxon>Pseudomonadati</taxon>
        <taxon>Pseudomonadota</taxon>
        <taxon>Gammaproteobacteria</taxon>
        <taxon>Chromatiales</taxon>
        <taxon>Ectothiorhodospiraceae</taxon>
        <taxon>Spiribacter</taxon>
    </lineage>
</organism>
<dbReference type="Proteomes" id="UP000433788">
    <property type="component" value="Unassembled WGS sequence"/>
</dbReference>
<dbReference type="FunFam" id="1.10.287.1080:FF:000003">
    <property type="entry name" value="Nucleoside triphosphate pyrophosphohydrolase"/>
    <property type="match status" value="1"/>
</dbReference>
<evidence type="ECO:0000313" key="7">
    <source>
        <dbReference type="Proteomes" id="UP000433788"/>
    </source>
</evidence>
<dbReference type="NCBIfam" id="NF007113">
    <property type="entry name" value="PRK09562.1"/>
    <property type="match status" value="1"/>
</dbReference>
<evidence type="ECO:0000256" key="1">
    <source>
        <dbReference type="ARBA" id="ARBA00052141"/>
    </source>
</evidence>
<proteinExistence type="inferred from homology"/>
<dbReference type="FunFam" id="1.10.287.1080:FF:000001">
    <property type="entry name" value="Nucleoside triphosphate pyrophosphohydrolase"/>
    <property type="match status" value="1"/>
</dbReference>
<reference evidence="6 7" key="1">
    <citation type="submission" date="2019-11" db="EMBL/GenBank/DDBJ databases">
        <authorList>
            <person name="Zhang X.Y."/>
        </authorList>
    </citation>
    <scope>NUCLEOTIDE SEQUENCE [LARGE SCALE GENOMIC DNA]</scope>
    <source>
        <strain evidence="6 7">C176</strain>
    </source>
</reference>
<dbReference type="GO" id="GO:0046052">
    <property type="term" value="P:UTP catabolic process"/>
    <property type="evidence" value="ECO:0007669"/>
    <property type="project" value="TreeGrafter"/>
</dbReference>
<dbReference type="InterPro" id="IPR004518">
    <property type="entry name" value="MazG-like_dom"/>
</dbReference>
<dbReference type="GO" id="GO:0046047">
    <property type="term" value="P:TTP catabolic process"/>
    <property type="evidence" value="ECO:0007669"/>
    <property type="project" value="TreeGrafter"/>
</dbReference>
<dbReference type="NCBIfam" id="TIGR00444">
    <property type="entry name" value="mazG"/>
    <property type="match status" value="1"/>
</dbReference>
<dbReference type="InterPro" id="IPR011551">
    <property type="entry name" value="NTP_PyrPHydrolase_MazG"/>
</dbReference>
<sequence>MSQSTPIDELVAVMAKLRDPEGGCPWDREQTFESIVPHTLEEAYEVADAIEKGDRAAICDELGDLLFQVVYYAQLGSEEGAFDLNTVAAGVRDKMIRRHPHVFGERTLHTAAEQRETWEAIKAIERADRGEPARASALDGVPMALPALTRSAKLQARAAKVGFDWPDIAPVFGKIREELEELEQAVADNTNVAEELGDLLLATVNLARKLKVDPEQALREGNRKFERRFSALEDILSNAGEALETASFERLEAAYQLAKAAEKPNLPE</sequence>
<dbReference type="Gene3D" id="1.10.287.1080">
    <property type="entry name" value="MazG-like"/>
    <property type="match status" value="2"/>
</dbReference>
<comment type="caution">
    <text evidence="6">The sequence shown here is derived from an EMBL/GenBank/DDBJ whole genome shotgun (WGS) entry which is preliminary data.</text>
</comment>
<dbReference type="GO" id="GO:0006950">
    <property type="term" value="P:response to stress"/>
    <property type="evidence" value="ECO:0007669"/>
    <property type="project" value="UniProtKB-ARBA"/>
</dbReference>
<comment type="catalytic activity">
    <reaction evidence="1">
        <text>ATP + H2O = AMP + diphosphate + H(+)</text>
        <dbReference type="Rhea" id="RHEA:14245"/>
        <dbReference type="ChEBI" id="CHEBI:15377"/>
        <dbReference type="ChEBI" id="CHEBI:15378"/>
        <dbReference type="ChEBI" id="CHEBI:30616"/>
        <dbReference type="ChEBI" id="CHEBI:33019"/>
        <dbReference type="ChEBI" id="CHEBI:456215"/>
        <dbReference type="EC" id="3.6.1.8"/>
    </reaction>
</comment>
<gene>
    <name evidence="6" type="primary">mazG</name>
    <name evidence="6" type="ORF">GH984_00855</name>
</gene>
<dbReference type="InterPro" id="IPR048015">
    <property type="entry name" value="NTP-PPase_MazG-like_N"/>
</dbReference>
<dbReference type="GO" id="GO:0047693">
    <property type="term" value="F:ATP diphosphatase activity"/>
    <property type="evidence" value="ECO:0007669"/>
    <property type="project" value="UniProtKB-EC"/>
</dbReference>
<dbReference type="CDD" id="cd11528">
    <property type="entry name" value="NTP-PPase_MazG_Nterm"/>
    <property type="match status" value="1"/>
</dbReference>
<dbReference type="EMBL" id="WJPP01000001">
    <property type="protein sequence ID" value="MRH77262.1"/>
    <property type="molecule type" value="Genomic_DNA"/>
</dbReference>
<dbReference type="InterPro" id="IPR048011">
    <property type="entry name" value="NTP-PPase_MazG-like_C"/>
</dbReference>
<protein>
    <recommendedName>
        <fullName evidence="4">Nucleoside triphosphate pyrophosphohydrolase</fullName>
        <ecNumber evidence="3">3.6.1.8</ecNumber>
    </recommendedName>
</protein>
<dbReference type="SUPFAM" id="SSF101386">
    <property type="entry name" value="all-alpha NTP pyrophosphatases"/>
    <property type="match status" value="2"/>
</dbReference>
<feature type="domain" description="NTP pyrophosphohydrolase MazG-like" evidence="5">
    <location>
        <begin position="175"/>
        <end position="228"/>
    </location>
</feature>
<dbReference type="CDD" id="cd11529">
    <property type="entry name" value="NTP-PPase_MazG_Cterm"/>
    <property type="match status" value="1"/>
</dbReference>
<dbReference type="GO" id="GO:0046081">
    <property type="term" value="P:dUTP catabolic process"/>
    <property type="evidence" value="ECO:0007669"/>
    <property type="project" value="TreeGrafter"/>
</dbReference>
<evidence type="ECO:0000256" key="3">
    <source>
        <dbReference type="ARBA" id="ARBA00066372"/>
    </source>
</evidence>
<dbReference type="PANTHER" id="PTHR30522:SF0">
    <property type="entry name" value="NUCLEOSIDE TRIPHOSPHATE PYROPHOSPHOHYDROLASE"/>
    <property type="match status" value="1"/>
</dbReference>
<evidence type="ECO:0000259" key="5">
    <source>
        <dbReference type="Pfam" id="PF03819"/>
    </source>
</evidence>
<feature type="domain" description="NTP pyrophosphohydrolase MazG-like" evidence="5">
    <location>
        <begin position="30"/>
        <end position="103"/>
    </location>
</feature>
<evidence type="ECO:0000256" key="2">
    <source>
        <dbReference type="ARBA" id="ARBA00061115"/>
    </source>
</evidence>
<dbReference type="Pfam" id="PF03819">
    <property type="entry name" value="MazG"/>
    <property type="match status" value="2"/>
</dbReference>
<dbReference type="EC" id="3.6.1.8" evidence="3"/>
<dbReference type="RefSeq" id="WP_153718330.1">
    <property type="nucleotide sequence ID" value="NZ_WJPP01000001.1"/>
</dbReference>
<comment type="similarity">
    <text evidence="2">Belongs to the nucleoside triphosphate pyrophosphohydrolase family.</text>
</comment>